<dbReference type="PANTHER" id="PTHR33165:SF93">
    <property type="entry name" value="GENOME ASSEMBLY, CHROMOSOME: II"/>
    <property type="match status" value="1"/>
</dbReference>
<accession>A0A3B5YTC8</accession>
<dbReference type="Gramene" id="TraesCS1B03G0194100.1">
    <property type="protein sequence ID" value="TraesCS1B03G0194100.1.CDS1"/>
    <property type="gene ID" value="TraesCS1B03G0194100"/>
</dbReference>
<dbReference type="SUPFAM" id="SSF81383">
    <property type="entry name" value="F-box domain"/>
    <property type="match status" value="1"/>
</dbReference>
<evidence type="ECO:0000313" key="2">
    <source>
        <dbReference type="EnsemblPlants" id="TraesCS1B02G077100.1.cds1"/>
    </source>
</evidence>
<reference evidence="2" key="2">
    <citation type="submission" date="2018-10" db="UniProtKB">
        <authorList>
            <consortium name="EnsemblPlants"/>
        </authorList>
    </citation>
    <scope>IDENTIFICATION</scope>
</reference>
<dbReference type="OMA" id="KCNIADK"/>
<dbReference type="OrthoDB" id="1023001at2759"/>
<dbReference type="GeneID" id="123086827"/>
<evidence type="ECO:0000313" key="3">
    <source>
        <dbReference type="Proteomes" id="UP000019116"/>
    </source>
</evidence>
<dbReference type="Pfam" id="PF03478">
    <property type="entry name" value="Beta-prop_KIB1-4"/>
    <property type="match status" value="1"/>
</dbReference>
<protein>
    <recommendedName>
        <fullName evidence="1">KIB1-4 beta-propeller domain-containing protein</fullName>
    </recommendedName>
</protein>
<feature type="domain" description="KIB1-4 beta-propeller" evidence="1">
    <location>
        <begin position="126"/>
        <end position="364"/>
    </location>
</feature>
<dbReference type="PANTHER" id="PTHR33165">
    <property type="entry name" value="F-BOX DOMAIN CONTAINING PROTEIN-LIKE-RELATED"/>
    <property type="match status" value="1"/>
</dbReference>
<dbReference type="Gramene" id="TraesWEE_scaffold_046155_01G000200.1">
    <property type="protein sequence ID" value="TraesWEE_scaffold_046155_01G000200.1"/>
    <property type="gene ID" value="TraesWEE_scaffold_046155_01G000200"/>
</dbReference>
<gene>
    <name evidence="2" type="primary">LOC123086827</name>
</gene>
<dbReference type="Proteomes" id="UP000019116">
    <property type="component" value="Chromosome 1B"/>
</dbReference>
<keyword evidence="3" id="KW-1185">Reference proteome</keyword>
<dbReference type="InterPro" id="IPR036047">
    <property type="entry name" value="F-box-like_dom_sf"/>
</dbReference>
<name>A0A3B5YTC8_WHEAT</name>
<organism evidence="2">
    <name type="scientific">Triticum aestivum</name>
    <name type="common">Wheat</name>
    <dbReference type="NCBI Taxonomy" id="4565"/>
    <lineage>
        <taxon>Eukaryota</taxon>
        <taxon>Viridiplantae</taxon>
        <taxon>Streptophyta</taxon>
        <taxon>Embryophyta</taxon>
        <taxon>Tracheophyta</taxon>
        <taxon>Spermatophyta</taxon>
        <taxon>Magnoliopsida</taxon>
        <taxon>Liliopsida</taxon>
        <taxon>Poales</taxon>
        <taxon>Poaceae</taxon>
        <taxon>BOP clade</taxon>
        <taxon>Pooideae</taxon>
        <taxon>Triticodae</taxon>
        <taxon>Triticeae</taxon>
        <taxon>Triticinae</taxon>
        <taxon>Triticum</taxon>
    </lineage>
</organism>
<reference evidence="2" key="1">
    <citation type="submission" date="2018-08" db="EMBL/GenBank/DDBJ databases">
        <authorList>
            <person name="Rossello M."/>
        </authorList>
    </citation>
    <scope>NUCLEOTIDE SEQUENCE [LARGE SCALE GENOMIC DNA]</scope>
    <source>
        <strain evidence="2">cv. Chinese Spring</strain>
    </source>
</reference>
<proteinExistence type="predicted"/>
<dbReference type="RefSeq" id="XP_044364584.1">
    <property type="nucleotide sequence ID" value="XM_044508649.1"/>
</dbReference>
<dbReference type="InterPro" id="IPR005174">
    <property type="entry name" value="KIB1-4_b-propeller"/>
</dbReference>
<evidence type="ECO:0000259" key="1">
    <source>
        <dbReference type="Pfam" id="PF03478"/>
    </source>
</evidence>
<sequence length="428" mass="47856">MSQELERAAVTAMAPDEVPTPLATPVLPLAKRMKEDPAVPAMATEDCSRWSTLPPELLRLIAESLLGTNDVDCYVDFRAVCPSWRAATDDPKDNTSDRRFHPRRWIVLDQVFQSEGDFFLLNTDTGRFVHRKLPLLSEHYVVATTYSGYVVLADKSPPHVASVLNPLTGVVVRFAMTVPPDVGVAHVVLSGGGSLRTLILVGNSSRTHYMAGPDNQDFTTVHMASPDYDLLFKAAVGGGVYTYLNPYLDGEHYTYLNPYVEGVLTVIYNFLGTYRFDPLKFFSGHGNYDRGFLVGLAGHMLLIFKPSGIHYPCVLRFDNATHQLMLVQRIGKYAIFVGHQRCLAVDSDKFPGVEENCVYYTQHLGSSAFIYKCNIADKKVERIFESDDFVRQDKQFVLVADRPFTIIHILSSYTINIPDSQLASQQMP</sequence>
<dbReference type="Gramene" id="TraesCS1B02G077100.1">
    <property type="protein sequence ID" value="TraesCS1B02G077100.1.cds1"/>
    <property type="gene ID" value="TraesCS1B02G077100"/>
</dbReference>
<dbReference type="AlphaFoldDB" id="A0A3B5YTC8"/>
<dbReference type="EnsemblPlants" id="TraesCS1B02G077100.1">
    <property type="protein sequence ID" value="TraesCS1B02G077100.1.cds1"/>
    <property type="gene ID" value="TraesCS1B02G077100"/>
</dbReference>